<dbReference type="PANTHER" id="PTHR21355">
    <property type="entry name" value="G-PROTEIN COUPLED RECEPTOR-ASSOCIATED PROTEIN LMBRD2"/>
    <property type="match status" value="1"/>
</dbReference>
<sequence length="207" mass="23131">MGNKDDAVPFFGKGFNKIYPLIMVVYTLLLVTNFFDRVIKYFGNWKMFRFQNEADGTDGFDPSGLIILHKERAMFEGGYKVCEHVIPLSRNLNGRRINKEHGHKDKSAAVSRANSAAELGKMVDYDNSESARTSPSGGLMSKWQSMKSGLLNIKSTLEAKNFIPLSQTQGTKVPSHASPSEFLNEIFQKLKTPSQGLKELDAGDDEF</sequence>
<evidence type="ECO:0000256" key="4">
    <source>
        <dbReference type="ARBA" id="ARBA00022989"/>
    </source>
</evidence>
<accession>A0A6A3AV65</accession>
<dbReference type="Proteomes" id="UP000436088">
    <property type="component" value="Unassembled WGS sequence"/>
</dbReference>
<dbReference type="EMBL" id="VEPZ02000940">
    <property type="protein sequence ID" value="KAE8708561.1"/>
    <property type="molecule type" value="Genomic_DNA"/>
</dbReference>
<evidence type="ECO:0000256" key="6">
    <source>
        <dbReference type="SAM" id="Phobius"/>
    </source>
</evidence>
<keyword evidence="3 6" id="KW-0812">Transmembrane</keyword>
<dbReference type="GO" id="GO:0016020">
    <property type="term" value="C:membrane"/>
    <property type="evidence" value="ECO:0007669"/>
    <property type="project" value="UniProtKB-SubCell"/>
</dbReference>
<comment type="caution">
    <text evidence="7">The sequence shown here is derived from an EMBL/GenBank/DDBJ whole genome shotgun (WGS) entry which is preliminary data.</text>
</comment>
<gene>
    <name evidence="7" type="ORF">F3Y22_tig00110338pilonHSYRG00131</name>
</gene>
<dbReference type="InterPro" id="IPR051584">
    <property type="entry name" value="GPCR-associated_LMBR1"/>
</dbReference>
<keyword evidence="4 6" id="KW-1133">Transmembrane helix</keyword>
<comment type="similarity">
    <text evidence="2">Belongs to the LIMR family.</text>
</comment>
<dbReference type="AlphaFoldDB" id="A0A6A3AV65"/>
<evidence type="ECO:0000256" key="3">
    <source>
        <dbReference type="ARBA" id="ARBA00022692"/>
    </source>
</evidence>
<name>A0A6A3AV65_HIBSY</name>
<proteinExistence type="inferred from homology"/>
<reference evidence="7" key="1">
    <citation type="submission" date="2019-09" db="EMBL/GenBank/DDBJ databases">
        <title>Draft genome information of white flower Hibiscus syriacus.</title>
        <authorList>
            <person name="Kim Y.-M."/>
        </authorList>
    </citation>
    <scope>NUCLEOTIDE SEQUENCE [LARGE SCALE GENOMIC DNA]</scope>
    <source>
        <strain evidence="7">YM2019G1</strain>
    </source>
</reference>
<evidence type="ECO:0000313" key="8">
    <source>
        <dbReference type="Proteomes" id="UP000436088"/>
    </source>
</evidence>
<keyword evidence="8" id="KW-1185">Reference proteome</keyword>
<evidence type="ECO:0000313" key="7">
    <source>
        <dbReference type="EMBL" id="KAE8708561.1"/>
    </source>
</evidence>
<dbReference type="PANTHER" id="PTHR21355:SF14">
    <property type="entry name" value="LMBR1 INTEGRAL MEMBRANE-LIKE PROTEIN"/>
    <property type="match status" value="1"/>
</dbReference>
<keyword evidence="5 6" id="KW-0472">Membrane</keyword>
<feature type="transmembrane region" description="Helical" evidence="6">
    <location>
        <begin position="18"/>
        <end position="39"/>
    </location>
</feature>
<protein>
    <submittedName>
        <fullName evidence="7">LMBR1-like membrane protein isoform 2</fullName>
    </submittedName>
</protein>
<evidence type="ECO:0000256" key="1">
    <source>
        <dbReference type="ARBA" id="ARBA00004141"/>
    </source>
</evidence>
<evidence type="ECO:0000256" key="2">
    <source>
        <dbReference type="ARBA" id="ARBA00010487"/>
    </source>
</evidence>
<organism evidence="7 8">
    <name type="scientific">Hibiscus syriacus</name>
    <name type="common">Rose of Sharon</name>
    <dbReference type="NCBI Taxonomy" id="106335"/>
    <lineage>
        <taxon>Eukaryota</taxon>
        <taxon>Viridiplantae</taxon>
        <taxon>Streptophyta</taxon>
        <taxon>Embryophyta</taxon>
        <taxon>Tracheophyta</taxon>
        <taxon>Spermatophyta</taxon>
        <taxon>Magnoliopsida</taxon>
        <taxon>eudicotyledons</taxon>
        <taxon>Gunneridae</taxon>
        <taxon>Pentapetalae</taxon>
        <taxon>rosids</taxon>
        <taxon>malvids</taxon>
        <taxon>Malvales</taxon>
        <taxon>Malvaceae</taxon>
        <taxon>Malvoideae</taxon>
        <taxon>Hibiscus</taxon>
    </lineage>
</organism>
<evidence type="ECO:0000256" key="5">
    <source>
        <dbReference type="ARBA" id="ARBA00023136"/>
    </source>
</evidence>
<comment type="subcellular location">
    <subcellularLocation>
        <location evidence="1">Membrane</location>
        <topology evidence="1">Multi-pass membrane protein</topology>
    </subcellularLocation>
</comment>